<reference evidence="2 3" key="1">
    <citation type="submission" date="2018-08" db="EMBL/GenBank/DDBJ databases">
        <title>Fibrisoma montanum sp. nov., isolated from Danxia mountain soil.</title>
        <authorList>
            <person name="Huang Y."/>
        </authorList>
    </citation>
    <scope>NUCLEOTIDE SEQUENCE [LARGE SCALE GENOMIC DNA]</scope>
    <source>
        <strain evidence="2 3">HYT19</strain>
    </source>
</reference>
<evidence type="ECO:0000313" key="3">
    <source>
        <dbReference type="Proteomes" id="UP000283523"/>
    </source>
</evidence>
<proteinExistence type="predicted"/>
<dbReference type="InterPro" id="IPR018490">
    <property type="entry name" value="cNMP-bd_dom_sf"/>
</dbReference>
<dbReference type="InterPro" id="IPR014710">
    <property type="entry name" value="RmlC-like_jellyroll"/>
</dbReference>
<accession>A0A418LWT1</accession>
<dbReference type="RefSeq" id="WP_119671520.1">
    <property type="nucleotide sequence ID" value="NZ_QXED01000015.1"/>
</dbReference>
<evidence type="ECO:0000313" key="2">
    <source>
        <dbReference type="EMBL" id="RIV17788.1"/>
    </source>
</evidence>
<dbReference type="Proteomes" id="UP000283523">
    <property type="component" value="Unassembled WGS sequence"/>
</dbReference>
<evidence type="ECO:0000259" key="1">
    <source>
        <dbReference type="PROSITE" id="PS50042"/>
    </source>
</evidence>
<dbReference type="CDD" id="cd00038">
    <property type="entry name" value="CAP_ED"/>
    <property type="match status" value="1"/>
</dbReference>
<dbReference type="OrthoDB" id="663011at2"/>
<organism evidence="2 3">
    <name type="scientific">Fibrisoma montanum</name>
    <dbReference type="NCBI Taxonomy" id="2305895"/>
    <lineage>
        <taxon>Bacteria</taxon>
        <taxon>Pseudomonadati</taxon>
        <taxon>Bacteroidota</taxon>
        <taxon>Cytophagia</taxon>
        <taxon>Cytophagales</taxon>
        <taxon>Spirosomataceae</taxon>
        <taxon>Fibrisoma</taxon>
    </lineage>
</organism>
<sequence>MFDRLKTSLERLLPLTREEFVYFVTLLTPRKLAKHEYFLRAGEVCTQIAFINQGCLRYYYLKDGDEFNGQFFFEGAWIGDYQSFLTGQPSIQYFDALEDAELLVMQHTDLQNLYAELPKFERFGRVLAENVVIGSQRRTASLLFDTPEERYLKLIKERPKVMERIPLHHIASYLGIKPESLSRIRKRLAENR</sequence>
<dbReference type="Gene3D" id="2.60.120.10">
    <property type="entry name" value="Jelly Rolls"/>
    <property type="match status" value="1"/>
</dbReference>
<gene>
    <name evidence="2" type="ORF">DYU11_30375</name>
</gene>
<dbReference type="AlphaFoldDB" id="A0A418LWT1"/>
<feature type="domain" description="Cyclic nucleotide-binding" evidence="1">
    <location>
        <begin position="11"/>
        <end position="113"/>
    </location>
</feature>
<dbReference type="SUPFAM" id="SSF51206">
    <property type="entry name" value="cAMP-binding domain-like"/>
    <property type="match status" value="1"/>
</dbReference>
<name>A0A418LWT1_9BACT</name>
<protein>
    <submittedName>
        <fullName evidence="2">Crp/Fnr family transcriptional regulator</fullName>
    </submittedName>
</protein>
<dbReference type="Pfam" id="PF00027">
    <property type="entry name" value="cNMP_binding"/>
    <property type="match status" value="1"/>
</dbReference>
<comment type="caution">
    <text evidence="2">The sequence shown here is derived from an EMBL/GenBank/DDBJ whole genome shotgun (WGS) entry which is preliminary data.</text>
</comment>
<dbReference type="EMBL" id="QXED01000015">
    <property type="protein sequence ID" value="RIV17788.1"/>
    <property type="molecule type" value="Genomic_DNA"/>
</dbReference>
<dbReference type="InterPro" id="IPR000595">
    <property type="entry name" value="cNMP-bd_dom"/>
</dbReference>
<keyword evidence="3" id="KW-1185">Reference proteome</keyword>
<dbReference type="PROSITE" id="PS50042">
    <property type="entry name" value="CNMP_BINDING_3"/>
    <property type="match status" value="1"/>
</dbReference>